<sequence>MNPPSNSKKPYFLQLLSRGNLESKHSALETTEAELDLKNNELELPELKNWRSNTGINGQKKEIETSNSNLNVCNQELEVLNKGLTTLTKDLESSNAMLTRTKELEAPNTKLMLQITTAQKKAYSDLTVESDAKMKKLKASNTQY</sequence>
<keyword evidence="2" id="KW-1185">Reference proteome</keyword>
<protein>
    <submittedName>
        <fullName evidence="1">Uncharacterized protein</fullName>
    </submittedName>
</protein>
<dbReference type="Proteomes" id="UP000266861">
    <property type="component" value="Unassembled WGS sequence"/>
</dbReference>
<evidence type="ECO:0000313" key="2">
    <source>
        <dbReference type="Proteomes" id="UP000266861"/>
    </source>
</evidence>
<accession>A0A397IDU8</accession>
<name>A0A397IDU8_9GLOM</name>
<dbReference type="AlphaFoldDB" id="A0A397IDU8"/>
<organism evidence="1 2">
    <name type="scientific">Diversispora epigaea</name>
    <dbReference type="NCBI Taxonomy" id="1348612"/>
    <lineage>
        <taxon>Eukaryota</taxon>
        <taxon>Fungi</taxon>
        <taxon>Fungi incertae sedis</taxon>
        <taxon>Mucoromycota</taxon>
        <taxon>Glomeromycotina</taxon>
        <taxon>Glomeromycetes</taxon>
        <taxon>Diversisporales</taxon>
        <taxon>Diversisporaceae</taxon>
        <taxon>Diversispora</taxon>
    </lineage>
</organism>
<dbReference type="EMBL" id="PQFF01000211">
    <property type="protein sequence ID" value="RHZ73885.1"/>
    <property type="molecule type" value="Genomic_DNA"/>
</dbReference>
<reference evidence="1 2" key="1">
    <citation type="submission" date="2018-08" db="EMBL/GenBank/DDBJ databases">
        <title>Genome and evolution of the arbuscular mycorrhizal fungus Diversispora epigaea (formerly Glomus versiforme) and its bacterial endosymbionts.</title>
        <authorList>
            <person name="Sun X."/>
            <person name="Fei Z."/>
            <person name="Harrison M."/>
        </authorList>
    </citation>
    <scope>NUCLEOTIDE SEQUENCE [LARGE SCALE GENOMIC DNA]</scope>
    <source>
        <strain evidence="1 2">IT104</strain>
    </source>
</reference>
<evidence type="ECO:0000313" key="1">
    <source>
        <dbReference type="EMBL" id="RHZ73885.1"/>
    </source>
</evidence>
<proteinExistence type="predicted"/>
<dbReference type="OrthoDB" id="447953at2759"/>
<comment type="caution">
    <text evidence="1">The sequence shown here is derived from an EMBL/GenBank/DDBJ whole genome shotgun (WGS) entry which is preliminary data.</text>
</comment>
<gene>
    <name evidence="1" type="ORF">Glove_228g78</name>
</gene>